<name>A0A7I8JHV1_SPIIN</name>
<dbReference type="InterPro" id="IPR013103">
    <property type="entry name" value="RVT_2"/>
</dbReference>
<accession>A0A7I8JHV1</accession>
<sequence length="86" mass="9933">MHSKYDVLINNNTWTLVPQPPNTNIIGCKQVFRLNLKFNGYIDRYNAQLVAKGHSQQEGFDYFDTFSPVIKITIVRILFSIAISQK</sequence>
<proteinExistence type="predicted"/>
<dbReference type="Pfam" id="PF07727">
    <property type="entry name" value="RVT_2"/>
    <property type="match status" value="1"/>
</dbReference>
<feature type="domain" description="Reverse transcriptase Ty1/copia-type" evidence="1">
    <location>
        <begin position="11"/>
        <end position="85"/>
    </location>
</feature>
<reference evidence="2" key="1">
    <citation type="submission" date="2019-12" db="EMBL/GenBank/DDBJ databases">
        <authorList>
            <person name="Scholz U."/>
            <person name="Mascher M."/>
            <person name="Fiebig A."/>
        </authorList>
    </citation>
    <scope>NUCLEOTIDE SEQUENCE</scope>
</reference>
<evidence type="ECO:0000313" key="3">
    <source>
        <dbReference type="EMBL" id="CAA7406704.1"/>
    </source>
</evidence>
<evidence type="ECO:0000313" key="4">
    <source>
        <dbReference type="Proteomes" id="UP000663760"/>
    </source>
</evidence>
<dbReference type="AlphaFoldDB" id="A0A7I8JHV1"/>
<protein>
    <recommendedName>
        <fullName evidence="1">Reverse transcriptase Ty1/copia-type domain-containing protein</fullName>
    </recommendedName>
</protein>
<gene>
    <name evidence="2" type="ORF">SI7747_13016140</name>
    <name evidence="3" type="ORF">SI8410_13017382</name>
</gene>
<dbReference type="OrthoDB" id="1930494at2759"/>
<evidence type="ECO:0000313" key="2">
    <source>
        <dbReference type="EMBL" id="CAA2630494.1"/>
    </source>
</evidence>
<dbReference type="Proteomes" id="UP000663760">
    <property type="component" value="Chromosome 13"/>
</dbReference>
<dbReference type="EMBL" id="LR746276">
    <property type="protein sequence ID" value="CAA7406704.1"/>
    <property type="molecule type" value="Genomic_DNA"/>
</dbReference>
<evidence type="ECO:0000259" key="1">
    <source>
        <dbReference type="Pfam" id="PF07727"/>
    </source>
</evidence>
<keyword evidence="4" id="KW-1185">Reference proteome</keyword>
<organism evidence="2">
    <name type="scientific">Spirodela intermedia</name>
    <name type="common">Intermediate duckweed</name>
    <dbReference type="NCBI Taxonomy" id="51605"/>
    <lineage>
        <taxon>Eukaryota</taxon>
        <taxon>Viridiplantae</taxon>
        <taxon>Streptophyta</taxon>
        <taxon>Embryophyta</taxon>
        <taxon>Tracheophyta</taxon>
        <taxon>Spermatophyta</taxon>
        <taxon>Magnoliopsida</taxon>
        <taxon>Liliopsida</taxon>
        <taxon>Araceae</taxon>
        <taxon>Lemnoideae</taxon>
        <taxon>Spirodela</taxon>
    </lineage>
</organism>
<dbReference type="EMBL" id="LR743600">
    <property type="protein sequence ID" value="CAA2630494.1"/>
    <property type="molecule type" value="Genomic_DNA"/>
</dbReference>